<dbReference type="InterPro" id="IPR052533">
    <property type="entry name" value="WalJ/YycJ-like"/>
</dbReference>
<dbReference type="OrthoDB" id="9803916at2"/>
<dbReference type="Pfam" id="PF12706">
    <property type="entry name" value="Lactamase_B_2"/>
    <property type="match status" value="1"/>
</dbReference>
<keyword evidence="3" id="KW-1185">Reference proteome</keyword>
<name>A0A1N7N7C4_9GAMM</name>
<dbReference type="Gene3D" id="3.60.15.10">
    <property type="entry name" value="Ribonuclease Z/Hydroxyacylglutathione hydrolase-like"/>
    <property type="match status" value="1"/>
</dbReference>
<dbReference type="STRING" id="484498.SAMN05421686_106222"/>
<accession>A0A1N7N7C4</accession>
<proteinExistence type="predicted"/>
<dbReference type="AlphaFoldDB" id="A0A1N7N7C4"/>
<dbReference type="EMBL" id="FTOH01000006">
    <property type="protein sequence ID" value="SIS94089.1"/>
    <property type="molecule type" value="Genomic_DNA"/>
</dbReference>
<sequence length="255" mass="27988">MRFRSLGSGSRGNATLVEFNAQALLIDSGFARRTMLQRLTEAGVEHGALKAAFVTHEHSDHAKGIQSLCEHLNIPFYASFGTARRMEWTGHSLWRCLVSDKPVDVASMQVTPVVVPHDAHEPLQFVIQSAEGRRLGILSDLGSLTSHVVNSYRDCHALQVEANHDPVMLANGPYPPSLRARVAGAYGHLSNEQCADFIRRVKWPGLKHVSAGHISEKNNDRNLVAQVLAEAIGCSPQDVPLLSQDEMSDWVALND</sequence>
<evidence type="ECO:0000313" key="3">
    <source>
        <dbReference type="Proteomes" id="UP000185639"/>
    </source>
</evidence>
<dbReference type="SMART" id="SM00849">
    <property type="entry name" value="Lactamase_B"/>
    <property type="match status" value="1"/>
</dbReference>
<dbReference type="SUPFAM" id="SSF56281">
    <property type="entry name" value="Metallo-hydrolase/oxidoreductase"/>
    <property type="match status" value="1"/>
</dbReference>
<evidence type="ECO:0000259" key="1">
    <source>
        <dbReference type="SMART" id="SM00849"/>
    </source>
</evidence>
<dbReference type="RefSeq" id="WP_076516133.1">
    <property type="nucleotide sequence ID" value="NZ_FTOH01000006.1"/>
</dbReference>
<dbReference type="InterPro" id="IPR001279">
    <property type="entry name" value="Metallo-B-lactamas"/>
</dbReference>
<dbReference type="PANTHER" id="PTHR47619:SF1">
    <property type="entry name" value="EXODEOXYRIBONUCLEASE WALJ"/>
    <property type="match status" value="1"/>
</dbReference>
<reference evidence="3" key="1">
    <citation type="submission" date="2017-01" db="EMBL/GenBank/DDBJ databases">
        <authorList>
            <person name="Varghese N."/>
            <person name="Submissions S."/>
        </authorList>
    </citation>
    <scope>NUCLEOTIDE SEQUENCE [LARGE SCALE GENOMIC DNA]</scope>
    <source>
        <strain evidence="3">DSM 24913</strain>
    </source>
</reference>
<feature type="domain" description="Metallo-beta-lactamase" evidence="1">
    <location>
        <begin position="11"/>
        <end position="188"/>
    </location>
</feature>
<evidence type="ECO:0000313" key="2">
    <source>
        <dbReference type="EMBL" id="SIS94089.1"/>
    </source>
</evidence>
<gene>
    <name evidence="2" type="ORF">SAMN05421686_106222</name>
</gene>
<protein>
    <submittedName>
        <fullName evidence="2">Phosphoribosyl 1,2-cyclic phosphodiesterase</fullName>
    </submittedName>
</protein>
<dbReference type="InterPro" id="IPR036866">
    <property type="entry name" value="RibonucZ/Hydroxyglut_hydro"/>
</dbReference>
<dbReference type="PANTHER" id="PTHR47619">
    <property type="entry name" value="METALLO-HYDROLASE YYCJ-RELATED"/>
    <property type="match status" value="1"/>
</dbReference>
<organism evidence="2 3">
    <name type="scientific">Thalassolituus maritimus</name>
    <dbReference type="NCBI Taxonomy" id="484498"/>
    <lineage>
        <taxon>Bacteria</taxon>
        <taxon>Pseudomonadati</taxon>
        <taxon>Pseudomonadota</taxon>
        <taxon>Gammaproteobacteria</taxon>
        <taxon>Oceanospirillales</taxon>
        <taxon>Oceanospirillaceae</taxon>
        <taxon>Thalassolituus</taxon>
    </lineage>
</organism>
<dbReference type="Proteomes" id="UP000185639">
    <property type="component" value="Unassembled WGS sequence"/>
</dbReference>